<keyword evidence="1" id="KW-1133">Transmembrane helix</keyword>
<protein>
    <submittedName>
        <fullName evidence="2">Uncharacterized protein</fullName>
    </submittedName>
</protein>
<gene>
    <name evidence="2" type="ORF">EJB05_30874</name>
</gene>
<evidence type="ECO:0000313" key="3">
    <source>
        <dbReference type="Proteomes" id="UP000324897"/>
    </source>
</evidence>
<evidence type="ECO:0000256" key="1">
    <source>
        <dbReference type="SAM" id="Phobius"/>
    </source>
</evidence>
<name>A0A5J9UBX0_9POAL</name>
<feature type="non-terminal residue" evidence="2">
    <location>
        <position position="1"/>
    </location>
</feature>
<evidence type="ECO:0000313" key="2">
    <source>
        <dbReference type="EMBL" id="TVU21249.1"/>
    </source>
</evidence>
<sequence>LLSIEGRGPMRINNNIGGGFVYSMPFVLIVLFGCMALPGSPELLKVGDMATYPKARTNTSSNDVMIHKTFADESKISFKFCDEYTCNGTRCYCCLIQKPEALCYLTKDKCLAICPACNPKCPPESLPQTTKLDRVAMVNGTLQM</sequence>
<keyword evidence="1" id="KW-0472">Membrane</keyword>
<dbReference type="OrthoDB" id="694715at2759"/>
<dbReference type="Gramene" id="TVU21249">
    <property type="protein sequence ID" value="TVU21249"/>
    <property type="gene ID" value="EJB05_30874"/>
</dbReference>
<dbReference type="Proteomes" id="UP000324897">
    <property type="component" value="Unassembled WGS sequence"/>
</dbReference>
<dbReference type="EMBL" id="RWGY01000026">
    <property type="protein sequence ID" value="TVU21249.1"/>
    <property type="molecule type" value="Genomic_DNA"/>
</dbReference>
<keyword evidence="1" id="KW-0812">Transmembrane</keyword>
<comment type="caution">
    <text evidence="2">The sequence shown here is derived from an EMBL/GenBank/DDBJ whole genome shotgun (WGS) entry which is preliminary data.</text>
</comment>
<proteinExistence type="predicted"/>
<keyword evidence="3" id="KW-1185">Reference proteome</keyword>
<accession>A0A5J9UBX0</accession>
<organism evidence="2 3">
    <name type="scientific">Eragrostis curvula</name>
    <name type="common">weeping love grass</name>
    <dbReference type="NCBI Taxonomy" id="38414"/>
    <lineage>
        <taxon>Eukaryota</taxon>
        <taxon>Viridiplantae</taxon>
        <taxon>Streptophyta</taxon>
        <taxon>Embryophyta</taxon>
        <taxon>Tracheophyta</taxon>
        <taxon>Spermatophyta</taxon>
        <taxon>Magnoliopsida</taxon>
        <taxon>Liliopsida</taxon>
        <taxon>Poales</taxon>
        <taxon>Poaceae</taxon>
        <taxon>PACMAD clade</taxon>
        <taxon>Chloridoideae</taxon>
        <taxon>Eragrostideae</taxon>
        <taxon>Eragrostidinae</taxon>
        <taxon>Eragrostis</taxon>
    </lineage>
</organism>
<dbReference type="AlphaFoldDB" id="A0A5J9UBX0"/>
<reference evidence="2 3" key="1">
    <citation type="journal article" date="2019" name="Sci. Rep.">
        <title>A high-quality genome of Eragrostis curvula grass provides insights into Poaceae evolution and supports new strategies to enhance forage quality.</title>
        <authorList>
            <person name="Carballo J."/>
            <person name="Santos B.A.C.M."/>
            <person name="Zappacosta D."/>
            <person name="Garbus I."/>
            <person name="Selva J.P."/>
            <person name="Gallo C.A."/>
            <person name="Diaz A."/>
            <person name="Albertini E."/>
            <person name="Caccamo M."/>
            <person name="Echenique V."/>
        </authorList>
    </citation>
    <scope>NUCLEOTIDE SEQUENCE [LARGE SCALE GENOMIC DNA]</scope>
    <source>
        <strain evidence="3">cv. Victoria</strain>
        <tissue evidence="2">Leaf</tissue>
    </source>
</reference>
<feature type="transmembrane region" description="Helical" evidence="1">
    <location>
        <begin position="20"/>
        <end position="39"/>
    </location>
</feature>